<dbReference type="PANTHER" id="PTHR21198">
    <property type="entry name" value="GLUTAMATE RACEMASE"/>
    <property type="match status" value="1"/>
</dbReference>
<dbReference type="EMBL" id="CADIKI010000045">
    <property type="protein sequence ID" value="CAB3810792.1"/>
    <property type="molecule type" value="Genomic_DNA"/>
</dbReference>
<dbReference type="EC" id="5.1.1.13" evidence="3"/>
<dbReference type="InterPro" id="IPR018187">
    <property type="entry name" value="Asp/Glu_racemase_AS_1"/>
</dbReference>
<accession>A0A6J5H4E9</accession>
<comment type="similarity">
    <text evidence="1">Belongs to the aspartate/glutamate racemases family.</text>
</comment>
<dbReference type="GO" id="GO:0047689">
    <property type="term" value="F:aspartate racemase activity"/>
    <property type="evidence" value="ECO:0007669"/>
    <property type="project" value="UniProtKB-EC"/>
</dbReference>
<dbReference type="AlphaFoldDB" id="A0A6J5H4E9"/>
<evidence type="ECO:0000256" key="2">
    <source>
        <dbReference type="ARBA" id="ARBA00023235"/>
    </source>
</evidence>
<dbReference type="InterPro" id="IPR015942">
    <property type="entry name" value="Asp/Glu/hydantoin_racemase"/>
</dbReference>
<dbReference type="RefSeq" id="WP_175166379.1">
    <property type="nucleotide sequence ID" value="NZ_CADIKI010000045.1"/>
</dbReference>
<dbReference type="SUPFAM" id="SSF53681">
    <property type="entry name" value="Aspartate/glutamate racemase"/>
    <property type="match status" value="2"/>
</dbReference>
<keyword evidence="2 3" id="KW-0413">Isomerase</keyword>
<dbReference type="Gene3D" id="3.40.50.1860">
    <property type="match status" value="2"/>
</dbReference>
<protein>
    <submittedName>
        <fullName evidence="3">Aspartate racemase</fullName>
        <ecNumber evidence="3">5.1.1.13</ecNumber>
    </submittedName>
</protein>
<reference evidence="3 4" key="1">
    <citation type="submission" date="2020-04" db="EMBL/GenBank/DDBJ databases">
        <authorList>
            <person name="De Canck E."/>
        </authorList>
    </citation>
    <scope>NUCLEOTIDE SEQUENCE [LARGE SCALE GENOMIC DNA]</scope>
    <source>
        <strain evidence="3 4">LMG 27177</strain>
    </source>
</reference>
<dbReference type="NCBIfam" id="TIGR00035">
    <property type="entry name" value="asp_race"/>
    <property type="match status" value="1"/>
</dbReference>
<dbReference type="PROSITE" id="PS00923">
    <property type="entry name" value="ASP_GLU_RACEMASE_1"/>
    <property type="match status" value="1"/>
</dbReference>
<dbReference type="InterPro" id="IPR004380">
    <property type="entry name" value="Asp_race"/>
</dbReference>
<dbReference type="Pfam" id="PF01177">
    <property type="entry name" value="Asp_Glu_race"/>
    <property type="match status" value="1"/>
</dbReference>
<evidence type="ECO:0000313" key="4">
    <source>
        <dbReference type="Proteomes" id="UP000494252"/>
    </source>
</evidence>
<name>A0A6J5H4E9_9BURK</name>
<gene>
    <name evidence="3" type="ORF">LMG27177_07469</name>
</gene>
<evidence type="ECO:0000256" key="1">
    <source>
        <dbReference type="ARBA" id="ARBA00007847"/>
    </source>
</evidence>
<organism evidence="3 4">
    <name type="scientific">Paraburkholderia fynbosensis</name>
    <dbReference type="NCBI Taxonomy" id="1200993"/>
    <lineage>
        <taxon>Bacteria</taxon>
        <taxon>Pseudomonadati</taxon>
        <taxon>Pseudomonadota</taxon>
        <taxon>Betaproteobacteria</taxon>
        <taxon>Burkholderiales</taxon>
        <taxon>Burkholderiaceae</taxon>
        <taxon>Paraburkholderia</taxon>
    </lineage>
</organism>
<keyword evidence="4" id="KW-1185">Reference proteome</keyword>
<sequence>MSHAASALPKLGVLGGMGPLATVDFMHKVIDATPAHRDQEHIPVIVHSVPQIPDRSTAFLSGSDAPWDYLLAGLRVLETAGADVIAIPCNTAHLWHGRLAALAHVPVLHIGKAACNAIDRRIDHVRRVGLLATSATLKARIYHNELERAGIEAVMPCASSQETLVMAGINAVKAGQLEQGRMLLRGAAEALADRQVDALLLACTEIPVALAGLTFGAPVLDATDMLARECVAWWQRALAYSPSITHTHE</sequence>
<evidence type="ECO:0000313" key="3">
    <source>
        <dbReference type="EMBL" id="CAB3810792.1"/>
    </source>
</evidence>
<dbReference type="InterPro" id="IPR001920">
    <property type="entry name" value="Asp/Glu_race"/>
</dbReference>
<dbReference type="Proteomes" id="UP000494252">
    <property type="component" value="Unassembled WGS sequence"/>
</dbReference>
<dbReference type="PANTHER" id="PTHR21198:SF7">
    <property type="entry name" value="ASPARTATE-GLUTAMATE RACEMASE FAMILY"/>
    <property type="match status" value="1"/>
</dbReference>
<proteinExistence type="inferred from homology"/>